<reference evidence="2" key="2">
    <citation type="submission" date="2023-06" db="EMBL/GenBank/DDBJ databases">
        <authorList>
            <person name="Swenson N.G."/>
            <person name="Wegrzyn J.L."/>
            <person name="Mcevoy S.L."/>
        </authorList>
    </citation>
    <scope>NUCLEOTIDE SEQUENCE</scope>
    <source>
        <strain evidence="2">NS2018</strain>
        <tissue evidence="2">Leaf</tissue>
    </source>
</reference>
<proteinExistence type="predicted"/>
<evidence type="ECO:0000313" key="3">
    <source>
        <dbReference type="Proteomes" id="UP001168877"/>
    </source>
</evidence>
<dbReference type="EMBL" id="JAUESC010000001">
    <property type="protein sequence ID" value="KAK0607249.1"/>
    <property type="molecule type" value="Genomic_DNA"/>
</dbReference>
<organism evidence="2 3">
    <name type="scientific">Acer saccharum</name>
    <name type="common">Sugar maple</name>
    <dbReference type="NCBI Taxonomy" id="4024"/>
    <lineage>
        <taxon>Eukaryota</taxon>
        <taxon>Viridiplantae</taxon>
        <taxon>Streptophyta</taxon>
        <taxon>Embryophyta</taxon>
        <taxon>Tracheophyta</taxon>
        <taxon>Spermatophyta</taxon>
        <taxon>Magnoliopsida</taxon>
        <taxon>eudicotyledons</taxon>
        <taxon>Gunneridae</taxon>
        <taxon>Pentapetalae</taxon>
        <taxon>rosids</taxon>
        <taxon>malvids</taxon>
        <taxon>Sapindales</taxon>
        <taxon>Sapindaceae</taxon>
        <taxon>Hippocastanoideae</taxon>
        <taxon>Acereae</taxon>
        <taxon>Acer</taxon>
    </lineage>
</organism>
<feature type="compositionally biased region" description="Basic and acidic residues" evidence="1">
    <location>
        <begin position="60"/>
        <end position="69"/>
    </location>
</feature>
<keyword evidence="3" id="KW-1185">Reference proteome</keyword>
<name>A0AA39TE01_ACESA</name>
<dbReference type="AlphaFoldDB" id="A0AA39TE01"/>
<feature type="compositionally biased region" description="Basic and acidic residues" evidence="1">
    <location>
        <begin position="168"/>
        <end position="182"/>
    </location>
</feature>
<feature type="compositionally biased region" description="Basic and acidic residues" evidence="1">
    <location>
        <begin position="17"/>
        <end position="33"/>
    </location>
</feature>
<dbReference type="Proteomes" id="UP001168877">
    <property type="component" value="Unassembled WGS sequence"/>
</dbReference>
<comment type="caution">
    <text evidence="2">The sequence shown here is derived from an EMBL/GenBank/DDBJ whole genome shotgun (WGS) entry which is preliminary data.</text>
</comment>
<reference evidence="2" key="1">
    <citation type="journal article" date="2022" name="Plant J.">
        <title>Strategies of tolerance reflected in two North American maple genomes.</title>
        <authorList>
            <person name="McEvoy S.L."/>
            <person name="Sezen U.U."/>
            <person name="Trouern-Trend A."/>
            <person name="McMahon S.M."/>
            <person name="Schaberg P.G."/>
            <person name="Yang J."/>
            <person name="Wegrzyn J.L."/>
            <person name="Swenson N.G."/>
        </authorList>
    </citation>
    <scope>NUCLEOTIDE SEQUENCE</scope>
    <source>
        <strain evidence="2">NS2018</strain>
    </source>
</reference>
<accession>A0AA39TE01</accession>
<feature type="compositionally biased region" description="Acidic residues" evidence="1">
    <location>
        <begin position="112"/>
        <end position="121"/>
    </location>
</feature>
<protein>
    <submittedName>
        <fullName evidence="2">Uncharacterized protein</fullName>
    </submittedName>
</protein>
<sequence>MVGISPSYRNGNSFRANDAKNKGGETLNKKVDETGGTFESLSKSDPLDRVSEGSSSGYSKSDDHTDIGERQQQWSPSEGILNERNDNSSPAKEGTDSVEEDQLSQDKGDDNVGMEDEDIAGELERNLEQVSDTHMLDLEPLPSGPSNEKAPKLKKRKGTLDCDAPNENLKRSPELKKSKDIVQGEPNNNLKQSPKPKKSKDIVQDSDPNEKVRKPDKGNAIKLGSGLCFDANVQYHLILRFEIKRW</sequence>
<feature type="compositionally biased region" description="Basic and acidic residues" evidence="1">
    <location>
        <begin position="199"/>
        <end position="219"/>
    </location>
</feature>
<feature type="region of interest" description="Disordered" evidence="1">
    <location>
        <begin position="1"/>
        <end position="219"/>
    </location>
</feature>
<evidence type="ECO:0000313" key="2">
    <source>
        <dbReference type="EMBL" id="KAK0607249.1"/>
    </source>
</evidence>
<evidence type="ECO:0000256" key="1">
    <source>
        <dbReference type="SAM" id="MobiDB-lite"/>
    </source>
</evidence>
<gene>
    <name evidence="2" type="ORF">LWI29_012111</name>
</gene>